<proteinExistence type="predicted"/>
<dbReference type="InterPro" id="IPR008927">
    <property type="entry name" value="6-PGluconate_DH-like_C_sf"/>
</dbReference>
<dbReference type="Gene3D" id="3.40.50.720">
    <property type="entry name" value="NAD(P)-binding Rossmann-like Domain"/>
    <property type="match status" value="1"/>
</dbReference>
<dbReference type="AlphaFoldDB" id="A0A5M8QPK8"/>
<evidence type="ECO:0000313" key="4">
    <source>
        <dbReference type="EMBL" id="KAA6437181.1"/>
    </source>
</evidence>
<feature type="domain" description="DUF2520" evidence="3">
    <location>
        <begin position="172"/>
        <end position="297"/>
    </location>
</feature>
<evidence type="ECO:0000256" key="1">
    <source>
        <dbReference type="SAM" id="MobiDB-lite"/>
    </source>
</evidence>
<dbReference type="InterPro" id="IPR018931">
    <property type="entry name" value="DUF2520"/>
</dbReference>
<reference evidence="4 5" key="1">
    <citation type="submission" date="2019-07" db="EMBL/GenBank/DDBJ databases">
        <authorList>
            <person name="Qu J.-H."/>
        </authorList>
    </citation>
    <scope>NUCLEOTIDE SEQUENCE [LARGE SCALE GENOMIC DNA]</scope>
    <source>
        <strain evidence="4 5">MDT1-10-3</strain>
    </source>
</reference>
<accession>A0A5M8QPK8</accession>
<dbReference type="SUPFAM" id="SSF48179">
    <property type="entry name" value="6-phosphogluconate dehydrogenase C-terminal domain-like"/>
    <property type="match status" value="1"/>
</dbReference>
<dbReference type="InterPro" id="IPR028939">
    <property type="entry name" value="P5C_Rdtase_cat_N"/>
</dbReference>
<dbReference type="Pfam" id="PF03807">
    <property type="entry name" value="F420_oxidored"/>
    <property type="match status" value="1"/>
</dbReference>
<evidence type="ECO:0000259" key="2">
    <source>
        <dbReference type="Pfam" id="PF03807"/>
    </source>
</evidence>
<dbReference type="PANTHER" id="PTHR40459:SF1">
    <property type="entry name" value="CONSERVED HYPOTHETICAL ALANINE AND LEUCINE RICH PROTEIN"/>
    <property type="match status" value="1"/>
</dbReference>
<dbReference type="PANTHER" id="PTHR40459">
    <property type="entry name" value="CONSERVED HYPOTHETICAL ALANINE AND LEUCINE RICH PROTEIN"/>
    <property type="match status" value="1"/>
</dbReference>
<name>A0A5M8QPK8_9BACT</name>
<feature type="region of interest" description="Disordered" evidence="1">
    <location>
        <begin position="12"/>
        <end position="40"/>
    </location>
</feature>
<dbReference type="Gene3D" id="1.10.1040.20">
    <property type="entry name" value="ProC-like, C-terminal domain"/>
    <property type="match status" value="1"/>
</dbReference>
<comment type="caution">
    <text evidence="4">The sequence shown here is derived from an EMBL/GenBank/DDBJ whole genome shotgun (WGS) entry which is preliminary data.</text>
</comment>
<dbReference type="OrthoDB" id="9810755at2"/>
<organism evidence="4 5">
    <name type="scientific">Rufibacter glacialis</name>
    <dbReference type="NCBI Taxonomy" id="1259555"/>
    <lineage>
        <taxon>Bacteria</taxon>
        <taxon>Pseudomonadati</taxon>
        <taxon>Bacteroidota</taxon>
        <taxon>Cytophagia</taxon>
        <taxon>Cytophagales</taxon>
        <taxon>Hymenobacteraceae</taxon>
        <taxon>Rufibacter</taxon>
    </lineage>
</organism>
<dbReference type="Pfam" id="PF10728">
    <property type="entry name" value="DUF2520"/>
    <property type="match status" value="1"/>
</dbReference>
<evidence type="ECO:0000313" key="5">
    <source>
        <dbReference type="Proteomes" id="UP000323866"/>
    </source>
</evidence>
<dbReference type="SUPFAM" id="SSF51735">
    <property type="entry name" value="NAD(P)-binding Rossmann-fold domains"/>
    <property type="match status" value="1"/>
</dbReference>
<protein>
    <submittedName>
        <fullName evidence="4">DUF2520 domain-containing protein</fullName>
    </submittedName>
</protein>
<sequence>MSCLTAVFLETARKSTHSQTQPPSGRRDQEKAANLGPPSPSIKGMKVGIVGAGHVATHLVKGLTQAGIEVSVIYSRTKASAAALAPYAPAAITTDHPDFRAQAPADIYLLAVPDQALPQLLPHTLFPARAVVAHTSGTQALELLSSLPGVETGVFYPLQTFSKEKEIDWRRIPVCIEASSQNAQETLVHLGEKLSDQVVLMPGEARRHVHLAAVFACNFTNHLWGIAQEVLQKAQLPVNLLEPLVQETVQKAFQFPPFTVQTGPAQRRDENTIAAHLQLLAAEPQYQHLYQVLTQSIQARQPENGPVSGKQA</sequence>
<dbReference type="Proteomes" id="UP000323866">
    <property type="component" value="Unassembled WGS sequence"/>
</dbReference>
<evidence type="ECO:0000259" key="3">
    <source>
        <dbReference type="Pfam" id="PF10728"/>
    </source>
</evidence>
<dbReference type="InterPro" id="IPR036291">
    <property type="entry name" value="NAD(P)-bd_dom_sf"/>
</dbReference>
<dbReference type="EMBL" id="VKKZ01000010">
    <property type="protein sequence ID" value="KAA6437181.1"/>
    <property type="molecule type" value="Genomic_DNA"/>
</dbReference>
<reference evidence="4 5" key="2">
    <citation type="submission" date="2019-09" db="EMBL/GenBank/DDBJ databases">
        <title>A bacterium isolated from glacier soil.</title>
        <authorList>
            <person name="Liu Q."/>
        </authorList>
    </citation>
    <scope>NUCLEOTIDE SEQUENCE [LARGE SCALE GENOMIC DNA]</scope>
    <source>
        <strain evidence="4 5">MDT1-10-3</strain>
    </source>
</reference>
<feature type="domain" description="Pyrroline-5-carboxylate reductase catalytic N-terminal" evidence="2">
    <location>
        <begin position="46"/>
        <end position="125"/>
    </location>
</feature>
<dbReference type="InterPro" id="IPR037108">
    <property type="entry name" value="TM1727-like_C_sf"/>
</dbReference>
<gene>
    <name evidence="4" type="ORF">FOE74_01405</name>
</gene>